<feature type="compositionally biased region" description="Basic residues" evidence="7">
    <location>
        <begin position="1486"/>
        <end position="1496"/>
    </location>
</feature>
<dbReference type="PANTHER" id="PTHR46174">
    <property type="entry name" value="CXXC-TYPE ZINC FINGER PROTEIN 1"/>
    <property type="match status" value="1"/>
</dbReference>
<feature type="compositionally biased region" description="Polar residues" evidence="7">
    <location>
        <begin position="720"/>
        <end position="729"/>
    </location>
</feature>
<sequence>MPPRRRLDISSLLCPADPPRDPADPPAVAEPVVLAPHLRNPALTHGPSPSPSPSADLPRPHADLFRPQPPPRSIDNLIHPPSLPPRHLHLDSPSAQSRPPSSSSSVRSPAGGYAFPPVQSPAVSPLSGLGGYSSPRSPILHRPSSSHVSRHSVPHRPRSNTNPYPPPPPSPHNGKMAFEALVHAATEERKKLSAGNSPDLAPPPVSPLFNRSLPSPSQREYSLPRHHEPDPTRSSSYLRLSRPQYEEEYRRQELQLMEQRRIERLRDDELRERRLHEHQRHLESQELDRQRLLEQQRLEKERLLAQQMLVEQLERQREQQRLQDEQDQLRRDEEYQRRRAQDDRLRLERQRREEIKMAEERRALEEANQRRLEERRRFEEEQRQRSEERRLYEERLAVEERRREELLRAEELRHREERHAEDHLKRREEEQRRAEEQRRREEEYRLREEHLRRAEQERLLQARLRVEHDQRPLLTRVYPDTPLSDLHRFPLSPSSTRPLVARSPPAVIELPQSHHPYPPLPGPRKFDPTQIKHSPNRDTPDGEPPLKRQKYSESPPSSLTRHVYPTIVTLPPPISDDQSNHRQTSSAVRRPGSEQGKKLGLNDAAEREKDEEKERDRPIDGHRIISPLGRRSPPGSQIGRATAAKKSDEARRADEAAAAAAMADVLKTDEVHAPVKKIDDIVRPSFHTESTEAPQEHTPIASETKLQDSLPSRPRDDVSNKMSLDTVMNDQADANVKKEPLPITTFELLSQSREPQKVSTPESASVDNSNKSTHSRSPDHNSVVINTSSHPQDSCEGRNMKESLGRREDVHEWLPDHYAKSSSTSQPPPKPSRSRSPSVRPVAPKPQSEENLHTPLLDVPKPVIALRSVSPDADAALERELAELMAEEDEAIPIYKHEPDDMDIDLAVAETLEDEKPKVSLMEVDGTDDGADEVENELLSLVDDRPPSIGRKAAAPTPLPVPKPPLVKTNIEEGKRPSPSSTTSPIIRPPSTRPGSDRESMPPPSAATAQKEKDEEAARKGDISTTSAQAAKKKKDAGSKVSAKSKLTNSAATNTQAVTSNKQQKTKAAATKKTKGVDTVTANGNSTTTASAADVKTAPRHGKLAGIKKAAGNSLAASRSRSASVMPTGSVDHEAEEKDDDEKEELDDDKLYCVCKTKYDEDRFMIACDRCDEWYHTACVNMPDLEVELVDQFFCPPCLERNPDSSLKTTYKQRCLNGLRHPDPDSAKACHKPARGAISKYCSDECGLKYMQSRIDAWAKKGGKKEELWESVKHAEKREGIVVCVDERVTSDWDKKKKPTKIDRETERLQGLLNQVVKTREDVQNSMEIVAWRERLLQLASERAEQIDQCGWDQRLCFGEEEWQDFGPGVLESYDVVKAVKDENGMQVDETEEEGEWWCPGQKSCKRHNGWQTLRYKDICKEREKKQELLTKLTTRERQLRKRIEDLVEPGGRKTNERTSQASLKASKIKMSNGHARSKGTADHVKKGKKRKAPAS</sequence>
<feature type="compositionally biased region" description="Polar residues" evidence="7">
    <location>
        <begin position="747"/>
        <end position="772"/>
    </location>
</feature>
<evidence type="ECO:0000313" key="9">
    <source>
        <dbReference type="EMBL" id="KAF7784349.1"/>
    </source>
</evidence>
<dbReference type="GO" id="GO:0008270">
    <property type="term" value="F:zinc ion binding"/>
    <property type="evidence" value="ECO:0007669"/>
    <property type="project" value="UniProtKB-KW"/>
</dbReference>
<dbReference type="InterPro" id="IPR013083">
    <property type="entry name" value="Znf_RING/FYVE/PHD"/>
</dbReference>
<feature type="domain" description="PHD-type" evidence="8">
    <location>
        <begin position="1150"/>
        <end position="1201"/>
    </location>
</feature>
<feature type="compositionally biased region" description="Low complexity" evidence="7">
    <location>
        <begin position="1081"/>
        <end position="1093"/>
    </location>
</feature>
<keyword evidence="3 6" id="KW-0863">Zinc-finger</keyword>
<comment type="subcellular location">
    <subcellularLocation>
        <location evidence="1">Nucleus</location>
    </subcellularLocation>
</comment>
<evidence type="ECO:0000256" key="5">
    <source>
        <dbReference type="ARBA" id="ARBA00023242"/>
    </source>
</evidence>
<feature type="compositionally biased region" description="Basic and acidic residues" evidence="7">
    <location>
        <begin position="604"/>
        <end position="623"/>
    </location>
</feature>
<dbReference type="EMBL" id="JABXXO010000001">
    <property type="protein sequence ID" value="KAF7784349.1"/>
    <property type="molecule type" value="Genomic_DNA"/>
</dbReference>
<dbReference type="Proteomes" id="UP000629468">
    <property type="component" value="Unassembled WGS sequence"/>
</dbReference>
<dbReference type="SUPFAM" id="SSF57903">
    <property type="entry name" value="FYVE/PHD zinc finger"/>
    <property type="match status" value="1"/>
</dbReference>
<feature type="compositionally biased region" description="Basic residues" evidence="7">
    <location>
        <begin position="148"/>
        <end position="158"/>
    </location>
</feature>
<name>A0A8H7FAV6_AGABI</name>
<feature type="region of interest" description="Disordered" evidence="7">
    <location>
        <begin position="480"/>
        <end position="499"/>
    </location>
</feature>
<dbReference type="PANTHER" id="PTHR46174:SF1">
    <property type="entry name" value="CXXC-TYPE ZINC FINGER PROTEIN 1"/>
    <property type="match status" value="1"/>
</dbReference>
<protein>
    <recommendedName>
        <fullName evidence="8">PHD-type domain-containing protein</fullName>
    </recommendedName>
</protein>
<feature type="region of interest" description="Disordered" evidence="7">
    <location>
        <begin position="1"/>
        <end position="247"/>
    </location>
</feature>
<dbReference type="InterPro" id="IPR019786">
    <property type="entry name" value="Zinc_finger_PHD-type_CS"/>
</dbReference>
<accession>A0A8H7FAV6</accession>
<feature type="region of interest" description="Disordered" evidence="7">
    <location>
        <begin position="1444"/>
        <end position="1496"/>
    </location>
</feature>
<gene>
    <name evidence="9" type="ORF">Agabi119p4_514</name>
</gene>
<dbReference type="Pfam" id="PF00628">
    <property type="entry name" value="PHD"/>
    <property type="match status" value="1"/>
</dbReference>
<proteinExistence type="predicted"/>
<feature type="compositionally biased region" description="Acidic residues" evidence="7">
    <location>
        <begin position="925"/>
        <end position="936"/>
    </location>
</feature>
<evidence type="ECO:0000256" key="2">
    <source>
        <dbReference type="ARBA" id="ARBA00022723"/>
    </source>
</evidence>
<feature type="region of interest" description="Disordered" evidence="7">
    <location>
        <begin position="416"/>
        <end position="442"/>
    </location>
</feature>
<feature type="compositionally biased region" description="Basic and acidic residues" evidence="7">
    <location>
        <begin position="645"/>
        <end position="655"/>
    </location>
</feature>
<evidence type="ECO:0000256" key="3">
    <source>
        <dbReference type="ARBA" id="ARBA00022771"/>
    </source>
</evidence>
<evidence type="ECO:0000256" key="6">
    <source>
        <dbReference type="PROSITE-ProRule" id="PRU00146"/>
    </source>
</evidence>
<dbReference type="GO" id="GO:0048188">
    <property type="term" value="C:Set1C/COMPASS complex"/>
    <property type="evidence" value="ECO:0007669"/>
    <property type="project" value="InterPro"/>
</dbReference>
<evidence type="ECO:0000259" key="8">
    <source>
        <dbReference type="PROSITE" id="PS50016"/>
    </source>
</evidence>
<dbReference type="PROSITE" id="PS01359">
    <property type="entry name" value="ZF_PHD_1"/>
    <property type="match status" value="1"/>
</dbReference>
<feature type="compositionally biased region" description="Low complexity" evidence="7">
    <location>
        <begin position="1062"/>
        <end position="1071"/>
    </location>
</feature>
<feature type="compositionally biased region" description="Basic and acidic residues" evidence="7">
    <location>
        <begin position="222"/>
        <end position="231"/>
    </location>
</feature>
<feature type="region of interest" description="Disordered" evidence="7">
    <location>
        <begin position="681"/>
        <end position="857"/>
    </location>
</feature>
<evidence type="ECO:0000256" key="4">
    <source>
        <dbReference type="ARBA" id="ARBA00022833"/>
    </source>
</evidence>
<feature type="region of interest" description="Disordered" evidence="7">
    <location>
        <begin position="509"/>
        <end position="655"/>
    </location>
</feature>
<evidence type="ECO:0000256" key="1">
    <source>
        <dbReference type="ARBA" id="ARBA00004123"/>
    </source>
</evidence>
<dbReference type="CDD" id="cd16039">
    <property type="entry name" value="PHD_SPP1"/>
    <property type="match status" value="1"/>
</dbReference>
<dbReference type="InterPro" id="IPR037869">
    <property type="entry name" value="Spp1/CFP1"/>
</dbReference>
<feature type="compositionally biased region" description="Basic and acidic residues" evidence="7">
    <location>
        <begin position="793"/>
        <end position="819"/>
    </location>
</feature>
<organism evidence="9 10">
    <name type="scientific">Agaricus bisporus var. burnettii</name>
    <dbReference type="NCBI Taxonomy" id="192524"/>
    <lineage>
        <taxon>Eukaryota</taxon>
        <taxon>Fungi</taxon>
        <taxon>Dikarya</taxon>
        <taxon>Basidiomycota</taxon>
        <taxon>Agaricomycotina</taxon>
        <taxon>Agaricomycetes</taxon>
        <taxon>Agaricomycetidae</taxon>
        <taxon>Agaricales</taxon>
        <taxon>Agaricineae</taxon>
        <taxon>Agaricaceae</taxon>
        <taxon>Agaricus</taxon>
    </lineage>
</organism>
<dbReference type="PROSITE" id="PS50016">
    <property type="entry name" value="ZF_PHD_2"/>
    <property type="match status" value="1"/>
</dbReference>
<evidence type="ECO:0000256" key="7">
    <source>
        <dbReference type="SAM" id="MobiDB-lite"/>
    </source>
</evidence>
<feature type="compositionally biased region" description="Low complexity" evidence="7">
    <location>
        <begin position="91"/>
        <end position="110"/>
    </location>
</feature>
<feature type="compositionally biased region" description="Low complexity" evidence="7">
    <location>
        <begin position="977"/>
        <end position="986"/>
    </location>
</feature>
<feature type="compositionally biased region" description="Low complexity" evidence="7">
    <location>
        <begin position="834"/>
        <end position="846"/>
    </location>
</feature>
<feature type="compositionally biased region" description="Polar residues" evidence="7">
    <location>
        <begin position="1047"/>
        <end position="1061"/>
    </location>
</feature>
<dbReference type="GO" id="GO:0045893">
    <property type="term" value="P:positive regulation of DNA-templated transcription"/>
    <property type="evidence" value="ECO:0007669"/>
    <property type="project" value="TreeGrafter"/>
</dbReference>
<keyword evidence="5" id="KW-0539">Nucleus</keyword>
<feature type="compositionally biased region" description="Low complexity" evidence="7">
    <location>
        <begin position="124"/>
        <end position="147"/>
    </location>
</feature>
<dbReference type="InterPro" id="IPR001965">
    <property type="entry name" value="Znf_PHD"/>
</dbReference>
<feature type="compositionally biased region" description="Basic and acidic residues" evidence="7">
    <location>
        <begin position="1010"/>
        <end position="1022"/>
    </location>
</feature>
<feature type="compositionally biased region" description="Polar residues" evidence="7">
    <location>
        <begin position="783"/>
        <end position="792"/>
    </location>
</feature>
<keyword evidence="2" id="KW-0479">Metal-binding</keyword>
<dbReference type="Gene3D" id="3.30.40.10">
    <property type="entry name" value="Zinc/RING finger domain, C3HC4 (zinc finger)"/>
    <property type="match status" value="1"/>
</dbReference>
<evidence type="ECO:0000313" key="10">
    <source>
        <dbReference type="Proteomes" id="UP000629468"/>
    </source>
</evidence>
<comment type="caution">
    <text evidence="9">The sequence shown here is derived from an EMBL/GenBank/DDBJ whole genome shotgun (WGS) entry which is preliminary data.</text>
</comment>
<feature type="compositionally biased region" description="Basic and acidic residues" evidence="7">
    <location>
        <begin position="1444"/>
        <end position="1457"/>
    </location>
</feature>
<reference evidence="9 10" key="1">
    <citation type="journal article" name="Sci. Rep.">
        <title>Telomere-to-telomere assembled and centromere annotated genomes of the two main subspecies of the button mushroom Agaricus bisporus reveal especially polymorphic chromosome ends.</title>
        <authorList>
            <person name="Sonnenberg A.S.M."/>
            <person name="Sedaghat-Telgerd N."/>
            <person name="Lavrijssen B."/>
            <person name="Ohm R.A."/>
            <person name="Hendrickx P.M."/>
            <person name="Scholtmeijer K."/>
            <person name="Baars J.J.P."/>
            <person name="van Peer A."/>
        </authorList>
    </citation>
    <scope>NUCLEOTIDE SEQUENCE [LARGE SCALE GENOMIC DNA]</scope>
    <source>
        <strain evidence="9 10">H119_p4</strain>
    </source>
</reference>
<dbReference type="SMART" id="SM00249">
    <property type="entry name" value="PHD"/>
    <property type="match status" value="1"/>
</dbReference>
<feature type="compositionally biased region" description="Low complexity" evidence="7">
    <location>
        <begin position="26"/>
        <end position="36"/>
    </location>
</feature>
<dbReference type="InterPro" id="IPR011011">
    <property type="entry name" value="Znf_FYVE_PHD"/>
</dbReference>
<keyword evidence="4" id="KW-0862">Zinc</keyword>
<dbReference type="InterPro" id="IPR019787">
    <property type="entry name" value="Znf_PHD-finger"/>
</dbReference>
<feature type="region of interest" description="Disordered" evidence="7">
    <location>
        <begin position="916"/>
        <end position="1143"/>
    </location>
</feature>
<feature type="compositionally biased region" description="Basic and acidic residues" evidence="7">
    <location>
        <begin position="535"/>
        <end position="546"/>
    </location>
</feature>
<feature type="compositionally biased region" description="Low complexity" evidence="7">
    <location>
        <begin position="1110"/>
        <end position="1124"/>
    </location>
</feature>